<dbReference type="AlphaFoldDB" id="A0A4S8HBI6"/>
<dbReference type="InterPro" id="IPR000757">
    <property type="entry name" value="Beta-glucanase-like"/>
</dbReference>
<keyword evidence="2" id="KW-0732">Signal</keyword>
<feature type="domain" description="GH16" evidence="3">
    <location>
        <begin position="28"/>
        <end position="301"/>
    </location>
</feature>
<dbReference type="EMBL" id="STFF01000013">
    <property type="protein sequence ID" value="THU31611.1"/>
    <property type="molecule type" value="Genomic_DNA"/>
</dbReference>
<dbReference type="InterPro" id="IPR013320">
    <property type="entry name" value="ConA-like_dom_sf"/>
</dbReference>
<comment type="caution">
    <text evidence="4">The sequence shown here is derived from an EMBL/GenBank/DDBJ whole genome shotgun (WGS) entry which is preliminary data.</text>
</comment>
<dbReference type="Pfam" id="PF00722">
    <property type="entry name" value="Glyco_hydro_16"/>
    <property type="match status" value="1"/>
</dbReference>
<evidence type="ECO:0000259" key="3">
    <source>
        <dbReference type="PROSITE" id="PS51762"/>
    </source>
</evidence>
<evidence type="ECO:0000313" key="5">
    <source>
        <dbReference type="Proteomes" id="UP000306918"/>
    </source>
</evidence>
<name>A0A4S8HBI6_9BACT</name>
<comment type="similarity">
    <text evidence="1">Belongs to the glycosyl hydrolase 16 family.</text>
</comment>
<protein>
    <submittedName>
        <fullName evidence="4">Glycoside hydrolase family 16 protein</fullName>
    </submittedName>
</protein>
<feature type="signal peptide" evidence="2">
    <location>
        <begin position="1"/>
        <end position="19"/>
    </location>
</feature>
<dbReference type="RefSeq" id="WP_136580617.1">
    <property type="nucleotide sequence ID" value="NZ_STFF01000013.1"/>
</dbReference>
<dbReference type="SUPFAM" id="SSF49899">
    <property type="entry name" value="Concanavalin A-like lectins/glucanases"/>
    <property type="match status" value="1"/>
</dbReference>
<dbReference type="Gene3D" id="2.60.120.200">
    <property type="match status" value="1"/>
</dbReference>
<proteinExistence type="inferred from homology"/>
<dbReference type="Proteomes" id="UP000306918">
    <property type="component" value="Unassembled WGS sequence"/>
</dbReference>
<dbReference type="PANTHER" id="PTHR10963:SF55">
    <property type="entry name" value="GLYCOSIDE HYDROLASE FAMILY 16 PROTEIN"/>
    <property type="match status" value="1"/>
</dbReference>
<sequence>MKLLSYRLIGIVCTFSALALFSHCIDATGRSAVSEPAKMDEKEIFFDDFSGPGLDTSKWNVEITGMHFNNELQAYVDSVNVLQFVNGTEGEGAENGAALFTPRFVPGYTTADGRKFDFISSRINTRNKAEFTSGTVSARIKLTEGAGLWPAFWILGTGQWPETGEIDVMEYVGEKDWASAAVHGPKYSGDAGLVNRLYFADSNNATQWHIYSVDWKPDSLIFKYDGITMFRVTKAMTAFFGPWAFDNPKYLILNFAVGGVYPFKINGIKEPYYGLSATTLQAIKEGKSRMLVDWVRVTTNK</sequence>
<evidence type="ECO:0000313" key="4">
    <source>
        <dbReference type="EMBL" id="THU31611.1"/>
    </source>
</evidence>
<evidence type="ECO:0000256" key="2">
    <source>
        <dbReference type="SAM" id="SignalP"/>
    </source>
</evidence>
<gene>
    <name evidence="4" type="ORF">FAM09_28730</name>
</gene>
<keyword evidence="4" id="KW-0378">Hydrolase</keyword>
<dbReference type="PANTHER" id="PTHR10963">
    <property type="entry name" value="GLYCOSYL HYDROLASE-RELATED"/>
    <property type="match status" value="1"/>
</dbReference>
<dbReference type="GO" id="GO:0005975">
    <property type="term" value="P:carbohydrate metabolic process"/>
    <property type="evidence" value="ECO:0007669"/>
    <property type="project" value="InterPro"/>
</dbReference>
<evidence type="ECO:0000256" key="1">
    <source>
        <dbReference type="ARBA" id="ARBA00006865"/>
    </source>
</evidence>
<dbReference type="PROSITE" id="PS51762">
    <property type="entry name" value="GH16_2"/>
    <property type="match status" value="1"/>
</dbReference>
<dbReference type="CDD" id="cd08023">
    <property type="entry name" value="GH16_laminarinase_like"/>
    <property type="match status" value="1"/>
</dbReference>
<keyword evidence="5" id="KW-1185">Reference proteome</keyword>
<dbReference type="InterPro" id="IPR050546">
    <property type="entry name" value="Glycosyl_Hydrlase_16"/>
</dbReference>
<organism evidence="4 5">
    <name type="scientific">Niastella caeni</name>
    <dbReference type="NCBI Taxonomy" id="2569763"/>
    <lineage>
        <taxon>Bacteria</taxon>
        <taxon>Pseudomonadati</taxon>
        <taxon>Bacteroidota</taxon>
        <taxon>Chitinophagia</taxon>
        <taxon>Chitinophagales</taxon>
        <taxon>Chitinophagaceae</taxon>
        <taxon>Niastella</taxon>
    </lineage>
</organism>
<feature type="chain" id="PRO_5020238750" evidence="2">
    <location>
        <begin position="20"/>
        <end position="301"/>
    </location>
</feature>
<accession>A0A4S8HBI6</accession>
<dbReference type="GO" id="GO:0004553">
    <property type="term" value="F:hydrolase activity, hydrolyzing O-glycosyl compounds"/>
    <property type="evidence" value="ECO:0007669"/>
    <property type="project" value="InterPro"/>
</dbReference>
<dbReference type="OrthoDB" id="9809583at2"/>
<reference evidence="4 5" key="1">
    <citation type="submission" date="2019-04" db="EMBL/GenBank/DDBJ databases">
        <title>Niastella caeni sp. nov., isolated from activated sludge.</title>
        <authorList>
            <person name="Sheng M."/>
        </authorList>
    </citation>
    <scope>NUCLEOTIDE SEQUENCE [LARGE SCALE GENOMIC DNA]</scope>
    <source>
        <strain evidence="4 5">HX-2-15</strain>
    </source>
</reference>